<evidence type="ECO:0000256" key="4">
    <source>
        <dbReference type="ARBA" id="ARBA00007092"/>
    </source>
</evidence>
<comment type="cofactor">
    <cofactor evidence="2">
        <name>Mn(2+)</name>
        <dbReference type="ChEBI" id="CHEBI:29035"/>
    </cofactor>
</comment>
<organism evidence="17 18">
    <name type="scientific">Cimex lectularius</name>
    <name type="common">Bed bug</name>
    <name type="synonym">Acanthia lectularia</name>
    <dbReference type="NCBI Taxonomy" id="79782"/>
    <lineage>
        <taxon>Eukaryota</taxon>
        <taxon>Metazoa</taxon>
        <taxon>Ecdysozoa</taxon>
        <taxon>Arthropoda</taxon>
        <taxon>Hexapoda</taxon>
        <taxon>Insecta</taxon>
        <taxon>Pterygota</taxon>
        <taxon>Neoptera</taxon>
        <taxon>Paraneoptera</taxon>
        <taxon>Hemiptera</taxon>
        <taxon>Heteroptera</taxon>
        <taxon>Panheteroptera</taxon>
        <taxon>Cimicomorpha</taxon>
        <taxon>Cimicidae</taxon>
        <taxon>Cimex</taxon>
    </lineage>
</organism>
<keyword evidence="7" id="KW-0378">Hydrolase</keyword>
<dbReference type="InterPro" id="IPR020847">
    <property type="entry name" value="AP_endonuclease_F1_BS"/>
</dbReference>
<evidence type="ECO:0000313" key="17">
    <source>
        <dbReference type="EnsemblMetazoa" id="XP_014249086.1"/>
    </source>
</evidence>
<evidence type="ECO:0000256" key="12">
    <source>
        <dbReference type="PIRSR" id="PIRSR604808-2"/>
    </source>
</evidence>
<dbReference type="InterPro" id="IPR004808">
    <property type="entry name" value="AP_endonuc_1"/>
</dbReference>
<keyword evidence="9 14" id="KW-0234">DNA repair</keyword>
<dbReference type="GeneID" id="106666412"/>
<dbReference type="GO" id="GO:0008311">
    <property type="term" value="F:double-stranded DNA 3'-5' DNA exonuclease activity"/>
    <property type="evidence" value="ECO:0007669"/>
    <property type="project" value="UniProtKB-EC"/>
</dbReference>
<dbReference type="PANTHER" id="PTHR22748">
    <property type="entry name" value="AP ENDONUCLEASE"/>
    <property type="match status" value="1"/>
</dbReference>
<evidence type="ECO:0000259" key="16">
    <source>
        <dbReference type="Pfam" id="PF03372"/>
    </source>
</evidence>
<comment type="subcellular location">
    <subcellularLocation>
        <location evidence="3">Nucleus</location>
    </subcellularLocation>
</comment>
<keyword evidence="12" id="KW-0464">Manganese</keyword>
<dbReference type="GO" id="GO:0005634">
    <property type="term" value="C:nucleus"/>
    <property type="evidence" value="ECO:0007669"/>
    <property type="project" value="UniProtKB-SubCell"/>
</dbReference>
<feature type="active site" evidence="11">
    <location>
        <position position="248"/>
    </location>
</feature>
<evidence type="ECO:0000256" key="8">
    <source>
        <dbReference type="ARBA" id="ARBA00022842"/>
    </source>
</evidence>
<dbReference type="InterPro" id="IPR036691">
    <property type="entry name" value="Endo/exonu/phosph_ase_sf"/>
</dbReference>
<dbReference type="PROSITE" id="PS51435">
    <property type="entry name" value="AP_NUCLEASE_F1_4"/>
    <property type="match status" value="1"/>
</dbReference>
<feature type="binding site" evidence="12">
    <location>
        <position position="289"/>
    </location>
    <ligand>
        <name>Mg(2+)</name>
        <dbReference type="ChEBI" id="CHEBI:18420"/>
        <label>1</label>
    </ligand>
</feature>
<keyword evidence="5 12" id="KW-0479">Metal-binding</keyword>
<comment type="cofactor">
    <cofactor evidence="12 14">
        <name>Mg(2+)</name>
        <dbReference type="ChEBI" id="CHEBI:18420"/>
    </cofactor>
    <cofactor evidence="12 14">
        <name>Mn(2+)</name>
        <dbReference type="ChEBI" id="CHEBI:29035"/>
    </cofactor>
    <text evidence="12 14">Probably binds two magnesium or manganese ions per subunit.</text>
</comment>
<evidence type="ECO:0000256" key="5">
    <source>
        <dbReference type="ARBA" id="ARBA00022723"/>
    </source>
</evidence>
<feature type="compositionally biased region" description="Basic and acidic residues" evidence="15">
    <location>
        <begin position="64"/>
        <end position="93"/>
    </location>
</feature>
<accession>A0A8I6RM68</accession>
<feature type="active site" description="Proton donor/acceptor" evidence="11">
    <location>
        <position position="287"/>
    </location>
</feature>
<dbReference type="PROSITE" id="PS00727">
    <property type="entry name" value="AP_NUCLEASE_F1_2"/>
    <property type="match status" value="1"/>
</dbReference>
<dbReference type="Gene3D" id="3.60.10.10">
    <property type="entry name" value="Endonuclease/exonuclease/phosphatase"/>
    <property type="match status" value="1"/>
</dbReference>
<feature type="binding site" evidence="12">
    <location>
        <position position="176"/>
    </location>
    <ligand>
        <name>Mg(2+)</name>
        <dbReference type="ChEBI" id="CHEBI:18420"/>
        <label>1</label>
    </ligand>
</feature>
<feature type="binding site" evidence="12">
    <location>
        <position position="385"/>
    </location>
    <ligand>
        <name>Mg(2+)</name>
        <dbReference type="ChEBI" id="CHEBI:18420"/>
        <label>1</label>
    </ligand>
</feature>
<feature type="domain" description="Endonuclease/exonuclease/phosphatase" evidence="16">
    <location>
        <begin position="146"/>
        <end position="385"/>
    </location>
</feature>
<sequence length="394" mass="44749">MSLAPLQQLPNLDPAHKRLSFAFLVLSKSSRRFSRFLSSPFERFALFTTALSMPPKGKKAAAKPKNDQPQKENEHDISSSEKEDSPKPEDKGGKGKKRGANKAEEPSSKKAKVEPVKDEKPLLKELDFHCEKTTPDGNKWNLKISTWNVAGIRAWVKKNGIDYIKKEDADIVCLQETKCSESKLPPEIKTLGYYTYWVMGEKEGYAGVGLLSKKKPVKVTYGLGKKDHDNEGRLITAEYEKFYLITTYVPNAGNGLKTLPKRLKWNSDFKDYVKELDTQKPVIVCGDMNVAHAEIDLANPARNTKNAGFTPEEREGMTEFLKDGYVDTFRHFYPEEKGAYTFWTYLSNARAKNTGWRLDYFIVSKRFLPSVCDNVIRNKVYGSDHCPVTLFVHV</sequence>
<dbReference type="EC" id="3.1.-.-" evidence="14"/>
<feature type="active site" description="Proton acceptor" evidence="11">
    <location>
        <position position="385"/>
    </location>
</feature>
<evidence type="ECO:0000256" key="10">
    <source>
        <dbReference type="ARBA" id="ARBA00023242"/>
    </source>
</evidence>
<feature type="binding site" evidence="12">
    <location>
        <position position="287"/>
    </location>
    <ligand>
        <name>Mg(2+)</name>
        <dbReference type="ChEBI" id="CHEBI:18420"/>
        <label>1</label>
    </ligand>
</feature>
<dbReference type="GO" id="GO:0008081">
    <property type="term" value="F:phosphoric diester hydrolase activity"/>
    <property type="evidence" value="ECO:0007669"/>
    <property type="project" value="TreeGrafter"/>
</dbReference>
<feature type="binding site" evidence="12">
    <location>
        <position position="384"/>
    </location>
    <ligand>
        <name>Mg(2+)</name>
        <dbReference type="ChEBI" id="CHEBI:18420"/>
        <label>1</label>
    </ligand>
</feature>
<protein>
    <recommendedName>
        <fullName evidence="14">DNA-(apurinic or apyrimidinic site) endonuclease</fullName>
        <ecNumber evidence="14">3.1.-.-</ecNumber>
    </recommendedName>
</protein>
<dbReference type="Proteomes" id="UP000494040">
    <property type="component" value="Unassembled WGS sequence"/>
</dbReference>
<dbReference type="OrthoDB" id="498125at2759"/>
<keyword evidence="8 12" id="KW-0460">Magnesium</keyword>
<evidence type="ECO:0000256" key="9">
    <source>
        <dbReference type="ARBA" id="ARBA00023204"/>
    </source>
</evidence>
<reference evidence="17" key="1">
    <citation type="submission" date="2022-01" db="UniProtKB">
        <authorList>
            <consortium name="EnsemblMetazoa"/>
        </authorList>
    </citation>
    <scope>IDENTIFICATION</scope>
</reference>
<evidence type="ECO:0000256" key="2">
    <source>
        <dbReference type="ARBA" id="ARBA00001936"/>
    </source>
</evidence>
<dbReference type="GO" id="GO:0006284">
    <property type="term" value="P:base-excision repair"/>
    <property type="evidence" value="ECO:0007669"/>
    <property type="project" value="TreeGrafter"/>
</dbReference>
<feature type="site" description="Important for catalytic activity" evidence="13">
    <location>
        <position position="359"/>
    </location>
</feature>
<dbReference type="RefSeq" id="XP_014249086.1">
    <property type="nucleotide sequence ID" value="XM_014393600.2"/>
</dbReference>
<dbReference type="KEGG" id="clec:106666412"/>
<evidence type="ECO:0000256" key="6">
    <source>
        <dbReference type="ARBA" id="ARBA00022763"/>
    </source>
</evidence>
<evidence type="ECO:0000256" key="3">
    <source>
        <dbReference type="ARBA" id="ARBA00004123"/>
    </source>
</evidence>
<dbReference type="GO" id="GO:0003906">
    <property type="term" value="F:DNA-(apurinic or apyrimidinic site) endonuclease activity"/>
    <property type="evidence" value="ECO:0007669"/>
    <property type="project" value="TreeGrafter"/>
</dbReference>
<comment type="similarity">
    <text evidence="4 14">Belongs to the DNA repair enzymes AP/ExoA family.</text>
</comment>
<feature type="binding site" evidence="12">
    <location>
        <position position="148"/>
    </location>
    <ligand>
        <name>Mg(2+)</name>
        <dbReference type="ChEBI" id="CHEBI:18420"/>
        <label>1</label>
    </ligand>
</feature>
<evidence type="ECO:0000256" key="11">
    <source>
        <dbReference type="PIRSR" id="PIRSR604808-1"/>
    </source>
</evidence>
<keyword evidence="6 14" id="KW-0227">DNA damage</keyword>
<dbReference type="PROSITE" id="PS00726">
    <property type="entry name" value="AP_NUCLEASE_F1_1"/>
    <property type="match status" value="1"/>
</dbReference>
<dbReference type="OMA" id="YEVAHVG"/>
<dbReference type="FunFam" id="3.60.10.10:FF:000009">
    <property type="entry name" value="DNA-(apurinic or apyrimidinic site) lyase"/>
    <property type="match status" value="1"/>
</dbReference>
<feature type="compositionally biased region" description="Basic and acidic residues" evidence="15">
    <location>
        <begin position="101"/>
        <end position="117"/>
    </location>
</feature>
<evidence type="ECO:0000313" key="18">
    <source>
        <dbReference type="Proteomes" id="UP000494040"/>
    </source>
</evidence>
<dbReference type="InterPro" id="IPR020848">
    <property type="entry name" value="AP_endonuclease_F1_CS"/>
</dbReference>
<dbReference type="CDD" id="cd09087">
    <property type="entry name" value="Ape1-like_AP-endo"/>
    <property type="match status" value="1"/>
</dbReference>
<evidence type="ECO:0000256" key="15">
    <source>
        <dbReference type="SAM" id="MobiDB-lite"/>
    </source>
</evidence>
<feature type="site" description="Transition state stabilizer" evidence="13">
    <location>
        <position position="289"/>
    </location>
</feature>
<proteinExistence type="inferred from homology"/>
<feature type="region of interest" description="Disordered" evidence="15">
    <location>
        <begin position="54"/>
        <end position="117"/>
    </location>
</feature>
<name>A0A8I6RM68_CIMLE</name>
<dbReference type="Pfam" id="PF03372">
    <property type="entry name" value="Exo_endo_phos"/>
    <property type="match status" value="1"/>
</dbReference>
<feature type="site" description="Interaction with DNA substrate" evidence="13">
    <location>
        <position position="385"/>
    </location>
</feature>
<dbReference type="NCBIfam" id="TIGR00195">
    <property type="entry name" value="exoDNase_III"/>
    <property type="match status" value="1"/>
</dbReference>
<evidence type="ECO:0000256" key="1">
    <source>
        <dbReference type="ARBA" id="ARBA00000493"/>
    </source>
</evidence>
<dbReference type="PANTHER" id="PTHR22748:SF6">
    <property type="entry name" value="DNA-(APURINIC OR APYRIMIDINIC SITE) ENDONUCLEASE"/>
    <property type="match status" value="1"/>
</dbReference>
<keyword evidence="18" id="KW-1185">Reference proteome</keyword>
<comment type="catalytic activity">
    <reaction evidence="1">
        <text>Exonucleolytic cleavage in the 3'- to 5'-direction to yield nucleoside 5'-phosphates.</text>
        <dbReference type="EC" id="3.1.11.2"/>
    </reaction>
</comment>
<dbReference type="GO" id="GO:0046872">
    <property type="term" value="F:metal ion binding"/>
    <property type="evidence" value="ECO:0007669"/>
    <property type="project" value="UniProtKB-KW"/>
</dbReference>
<dbReference type="SUPFAM" id="SSF56219">
    <property type="entry name" value="DNase I-like"/>
    <property type="match status" value="1"/>
</dbReference>
<dbReference type="EnsemblMetazoa" id="XM_014393600.2">
    <property type="protein sequence ID" value="XP_014249086.1"/>
    <property type="gene ID" value="LOC106666412"/>
</dbReference>
<dbReference type="AlphaFoldDB" id="A0A8I6RM68"/>
<dbReference type="CTD" id="8568"/>
<evidence type="ECO:0000256" key="7">
    <source>
        <dbReference type="ARBA" id="ARBA00022801"/>
    </source>
</evidence>
<evidence type="ECO:0000256" key="14">
    <source>
        <dbReference type="RuleBase" id="RU362131"/>
    </source>
</evidence>
<dbReference type="InterPro" id="IPR005135">
    <property type="entry name" value="Endo/exonuclease/phosphatase"/>
</dbReference>
<dbReference type="NCBIfam" id="TIGR00633">
    <property type="entry name" value="xth"/>
    <property type="match status" value="1"/>
</dbReference>
<evidence type="ECO:0000256" key="13">
    <source>
        <dbReference type="PIRSR" id="PIRSR604808-3"/>
    </source>
</evidence>
<keyword evidence="10" id="KW-0539">Nucleus</keyword>
<dbReference type="GO" id="GO:0003677">
    <property type="term" value="F:DNA binding"/>
    <property type="evidence" value="ECO:0007669"/>
    <property type="project" value="InterPro"/>
</dbReference>